<dbReference type="GO" id="GO:0043682">
    <property type="term" value="F:P-type divalent copper transporter activity"/>
    <property type="evidence" value="ECO:0007669"/>
    <property type="project" value="TreeGrafter"/>
</dbReference>
<dbReference type="NCBIfam" id="TIGR01511">
    <property type="entry name" value="ATPase-IB1_Cu"/>
    <property type="match status" value="1"/>
</dbReference>
<evidence type="ECO:0000256" key="9">
    <source>
        <dbReference type="ARBA" id="ARBA00022796"/>
    </source>
</evidence>
<keyword evidence="4 17" id="KW-1003">Cell membrane</keyword>
<evidence type="ECO:0000313" key="19">
    <source>
        <dbReference type="EMBL" id="KAA2375081.1"/>
    </source>
</evidence>
<feature type="transmembrane region" description="Helical" evidence="17">
    <location>
        <begin position="370"/>
        <end position="393"/>
    </location>
</feature>
<dbReference type="GO" id="GO:0005524">
    <property type="term" value="F:ATP binding"/>
    <property type="evidence" value="ECO:0007669"/>
    <property type="project" value="UniProtKB-UniRule"/>
</dbReference>
<evidence type="ECO:0000256" key="12">
    <source>
        <dbReference type="ARBA" id="ARBA00022967"/>
    </source>
</evidence>
<dbReference type="PROSITE" id="PS00154">
    <property type="entry name" value="ATPASE_E1_E2"/>
    <property type="match status" value="1"/>
</dbReference>
<evidence type="ECO:0000256" key="6">
    <source>
        <dbReference type="ARBA" id="ARBA00022723"/>
    </source>
</evidence>
<evidence type="ECO:0000256" key="13">
    <source>
        <dbReference type="ARBA" id="ARBA00022989"/>
    </source>
</evidence>
<dbReference type="RefSeq" id="WP_022062599.1">
    <property type="nucleotide sequence ID" value="NZ_CAUENT010000004.1"/>
</dbReference>
<name>A0A5B3GNB7_9BACT</name>
<dbReference type="SFLD" id="SFLDS00003">
    <property type="entry name" value="Haloacid_Dehalogenase"/>
    <property type="match status" value="1"/>
</dbReference>
<dbReference type="GO" id="GO:0005507">
    <property type="term" value="F:copper ion binding"/>
    <property type="evidence" value="ECO:0007669"/>
    <property type="project" value="InterPro"/>
</dbReference>
<feature type="transmembrane region" description="Helical" evidence="17">
    <location>
        <begin position="158"/>
        <end position="177"/>
    </location>
</feature>
<dbReference type="InterPro" id="IPR044492">
    <property type="entry name" value="P_typ_ATPase_HD_dom"/>
</dbReference>
<keyword evidence="9" id="KW-0187">Copper transport</keyword>
<evidence type="ECO:0000256" key="17">
    <source>
        <dbReference type="RuleBase" id="RU362081"/>
    </source>
</evidence>
<dbReference type="InterPro" id="IPR023214">
    <property type="entry name" value="HAD_sf"/>
</dbReference>
<evidence type="ECO:0000259" key="18">
    <source>
        <dbReference type="PROSITE" id="PS50846"/>
    </source>
</evidence>
<dbReference type="NCBIfam" id="TIGR01525">
    <property type="entry name" value="ATPase-IB_hvy"/>
    <property type="match status" value="1"/>
</dbReference>
<dbReference type="InterPro" id="IPR006121">
    <property type="entry name" value="HMA_dom"/>
</dbReference>
<feature type="transmembrane region" description="Helical" evidence="17">
    <location>
        <begin position="711"/>
        <end position="730"/>
    </location>
</feature>
<dbReference type="Proteomes" id="UP000322658">
    <property type="component" value="Unassembled WGS sequence"/>
</dbReference>
<keyword evidence="3" id="KW-0813">Transport</keyword>
<evidence type="ECO:0000256" key="4">
    <source>
        <dbReference type="ARBA" id="ARBA00022475"/>
    </source>
</evidence>
<dbReference type="CDD" id="cd02094">
    <property type="entry name" value="P-type_ATPase_Cu-like"/>
    <property type="match status" value="1"/>
</dbReference>
<evidence type="ECO:0000256" key="2">
    <source>
        <dbReference type="ARBA" id="ARBA00006024"/>
    </source>
</evidence>
<dbReference type="EMBL" id="VVXJ01000019">
    <property type="protein sequence ID" value="KAA2375081.1"/>
    <property type="molecule type" value="Genomic_DNA"/>
</dbReference>
<dbReference type="AlphaFoldDB" id="A0A5B3GNB7"/>
<evidence type="ECO:0000256" key="5">
    <source>
        <dbReference type="ARBA" id="ARBA00022692"/>
    </source>
</evidence>
<dbReference type="FunFam" id="2.70.150.10:FF:000020">
    <property type="entry name" value="Copper-exporting P-type ATPase A"/>
    <property type="match status" value="1"/>
</dbReference>
<feature type="transmembrane region" description="Helical" evidence="17">
    <location>
        <begin position="124"/>
        <end position="146"/>
    </location>
</feature>
<evidence type="ECO:0000256" key="10">
    <source>
        <dbReference type="ARBA" id="ARBA00022840"/>
    </source>
</evidence>
<gene>
    <name evidence="19" type="ORF">F2Y07_09245</name>
</gene>
<feature type="transmembrane region" description="Helical" evidence="17">
    <location>
        <begin position="100"/>
        <end position="118"/>
    </location>
</feature>
<evidence type="ECO:0000256" key="14">
    <source>
        <dbReference type="ARBA" id="ARBA00023008"/>
    </source>
</evidence>
<dbReference type="InterPro" id="IPR023298">
    <property type="entry name" value="ATPase_P-typ_TM_dom_sf"/>
</dbReference>
<keyword evidence="13 17" id="KW-1133">Transmembrane helix</keyword>
<keyword evidence="7" id="KW-0677">Repeat</keyword>
<dbReference type="SUPFAM" id="SSF55008">
    <property type="entry name" value="HMA, heavy metal-associated domain"/>
    <property type="match status" value="2"/>
</dbReference>
<dbReference type="NCBIfam" id="TIGR00003">
    <property type="entry name" value="copper ion binding protein"/>
    <property type="match status" value="1"/>
</dbReference>
<feature type="domain" description="HMA" evidence="18">
    <location>
        <begin position="753"/>
        <end position="818"/>
    </location>
</feature>
<proteinExistence type="inferred from homology"/>
<dbReference type="GO" id="GO:0016887">
    <property type="term" value="F:ATP hydrolysis activity"/>
    <property type="evidence" value="ECO:0007669"/>
    <property type="project" value="InterPro"/>
</dbReference>
<dbReference type="InterPro" id="IPR036163">
    <property type="entry name" value="HMA_dom_sf"/>
</dbReference>
<dbReference type="InterPro" id="IPR001757">
    <property type="entry name" value="P_typ_ATPase"/>
</dbReference>
<evidence type="ECO:0000256" key="16">
    <source>
        <dbReference type="ARBA" id="ARBA00023136"/>
    </source>
</evidence>
<evidence type="ECO:0000256" key="8">
    <source>
        <dbReference type="ARBA" id="ARBA00022741"/>
    </source>
</evidence>
<evidence type="ECO:0000313" key="20">
    <source>
        <dbReference type="Proteomes" id="UP000322658"/>
    </source>
</evidence>
<protein>
    <submittedName>
        <fullName evidence="19">Heavy metal translocating P-type ATPase</fullName>
    </submittedName>
</protein>
<dbReference type="InterPro" id="IPR059000">
    <property type="entry name" value="ATPase_P-type_domA"/>
</dbReference>
<keyword evidence="10 17" id="KW-0067">ATP-binding</keyword>
<dbReference type="SFLD" id="SFLDG00002">
    <property type="entry name" value="C1.7:_P-type_atpase_like"/>
    <property type="match status" value="1"/>
</dbReference>
<evidence type="ECO:0000256" key="1">
    <source>
        <dbReference type="ARBA" id="ARBA00004651"/>
    </source>
</evidence>
<dbReference type="CDD" id="cd00371">
    <property type="entry name" value="HMA"/>
    <property type="match status" value="2"/>
</dbReference>
<comment type="similarity">
    <text evidence="2 17">Belongs to the cation transport ATPase (P-type) (TC 3.A.3) family. Type IB subfamily.</text>
</comment>
<keyword evidence="16 17" id="KW-0472">Membrane</keyword>
<dbReference type="SUPFAM" id="SSF81653">
    <property type="entry name" value="Calcium ATPase, transduction domain A"/>
    <property type="match status" value="1"/>
</dbReference>
<dbReference type="SUPFAM" id="SSF56784">
    <property type="entry name" value="HAD-like"/>
    <property type="match status" value="1"/>
</dbReference>
<dbReference type="InterPro" id="IPR036412">
    <property type="entry name" value="HAD-like_sf"/>
</dbReference>
<keyword evidence="5 17" id="KW-0812">Transmembrane</keyword>
<evidence type="ECO:0000256" key="15">
    <source>
        <dbReference type="ARBA" id="ARBA00023065"/>
    </source>
</evidence>
<dbReference type="SUPFAM" id="SSF81665">
    <property type="entry name" value="Calcium ATPase, transmembrane domain M"/>
    <property type="match status" value="1"/>
</dbReference>
<dbReference type="PROSITE" id="PS01047">
    <property type="entry name" value="HMA_1"/>
    <property type="match status" value="2"/>
</dbReference>
<dbReference type="PRINTS" id="PR00943">
    <property type="entry name" value="CUATPASE"/>
</dbReference>
<dbReference type="GO" id="GO:0055070">
    <property type="term" value="P:copper ion homeostasis"/>
    <property type="evidence" value="ECO:0007669"/>
    <property type="project" value="TreeGrafter"/>
</dbReference>
<dbReference type="PRINTS" id="PR00119">
    <property type="entry name" value="CATATPASE"/>
</dbReference>
<comment type="caution">
    <text evidence="19">The sequence shown here is derived from an EMBL/GenBank/DDBJ whole genome shotgun (WGS) entry which is preliminary data.</text>
</comment>
<dbReference type="PANTHER" id="PTHR43520:SF8">
    <property type="entry name" value="P-TYPE CU(+) TRANSPORTER"/>
    <property type="match status" value="1"/>
</dbReference>
<accession>A0A5B3GNB7</accession>
<dbReference type="GO" id="GO:0060003">
    <property type="term" value="P:copper ion export"/>
    <property type="evidence" value="ECO:0007669"/>
    <property type="project" value="UniProtKB-ARBA"/>
</dbReference>
<dbReference type="InterPro" id="IPR008250">
    <property type="entry name" value="ATPase_P-typ_transduc_dom_A_sf"/>
</dbReference>
<dbReference type="InterPro" id="IPR027256">
    <property type="entry name" value="P-typ_ATPase_IB"/>
</dbReference>
<dbReference type="Pfam" id="PF00122">
    <property type="entry name" value="E1-E2_ATPase"/>
    <property type="match status" value="1"/>
</dbReference>
<evidence type="ECO:0000256" key="3">
    <source>
        <dbReference type="ARBA" id="ARBA00022448"/>
    </source>
</evidence>
<dbReference type="Gene3D" id="3.30.70.100">
    <property type="match status" value="2"/>
</dbReference>
<evidence type="ECO:0000256" key="7">
    <source>
        <dbReference type="ARBA" id="ARBA00022737"/>
    </source>
</evidence>
<evidence type="ECO:0000256" key="11">
    <source>
        <dbReference type="ARBA" id="ARBA00022842"/>
    </source>
</evidence>
<dbReference type="PROSITE" id="PS51257">
    <property type="entry name" value="PROKAR_LIPOPROTEIN"/>
    <property type="match status" value="1"/>
</dbReference>
<feature type="transmembrane region" description="Helical" evidence="17">
    <location>
        <begin position="189"/>
        <end position="208"/>
    </location>
</feature>
<reference evidence="19 20" key="1">
    <citation type="journal article" date="2019" name="Nat. Med.">
        <title>A library of human gut bacterial isolates paired with longitudinal multiomics data enables mechanistic microbiome research.</title>
        <authorList>
            <person name="Poyet M."/>
            <person name="Groussin M."/>
            <person name="Gibbons S.M."/>
            <person name="Avila-Pacheco J."/>
            <person name="Jiang X."/>
            <person name="Kearney S.M."/>
            <person name="Perrotta A.R."/>
            <person name="Berdy B."/>
            <person name="Zhao S."/>
            <person name="Lieberman T.D."/>
            <person name="Swanson P.K."/>
            <person name="Smith M."/>
            <person name="Roesemann S."/>
            <person name="Alexander J.E."/>
            <person name="Rich S.A."/>
            <person name="Livny J."/>
            <person name="Vlamakis H."/>
            <person name="Clish C."/>
            <person name="Bullock K."/>
            <person name="Deik A."/>
            <person name="Scott J."/>
            <person name="Pierce K.A."/>
            <person name="Xavier R.J."/>
            <person name="Alm E.J."/>
        </authorList>
    </citation>
    <scope>NUCLEOTIDE SEQUENCE [LARGE SCALE GENOMIC DNA]</scope>
    <source>
        <strain evidence="19 20">BIOML-A1</strain>
    </source>
</reference>
<feature type="transmembrane region" description="Helical" evidence="17">
    <location>
        <begin position="683"/>
        <end position="705"/>
    </location>
</feature>
<dbReference type="InterPro" id="IPR023299">
    <property type="entry name" value="ATPase_P-typ_cyto_dom_N"/>
</dbReference>
<keyword evidence="11" id="KW-0460">Magnesium</keyword>
<dbReference type="GO" id="GO:0005886">
    <property type="term" value="C:plasma membrane"/>
    <property type="evidence" value="ECO:0007669"/>
    <property type="project" value="UniProtKB-SubCell"/>
</dbReference>
<dbReference type="PROSITE" id="PS50846">
    <property type="entry name" value="HMA_2"/>
    <property type="match status" value="2"/>
</dbReference>
<dbReference type="Gene3D" id="2.70.150.10">
    <property type="entry name" value="Calcium-transporting ATPase, cytoplasmic transduction domain A"/>
    <property type="match status" value="1"/>
</dbReference>
<sequence>MEKSKIITNTFPVAGMSCASCAVRVDKALNGLPGVESAHVNYASATARVDYRSGECSPGTLKRAVQAAGYDLLTDAEGPAEDEAAHVRAAHYRALKRRTLWAAGLCLPIVAGGMLFMDAPAVKYAVWALSTPVVFGLGREFFVNAWKQLRHGAANMDTLVAVSTGIAYLFSLFNLFFPEFWLSRGIEPHVYFESAAVIVAFILLGRLLEERAKRGTTTAIAKLMGLQPKTVTVITPSGERSVPVAELRAGDLVAVHPGERIAVDGTVAEGASYVDESMLSGEPLPVCKQEGAAVFAGTMNGNGAFRFRADRVGQDTVLARIIRMVRDAQGSKAPVQRTVDRIAGVFVPAIIVLAVLTFAAWMLFAPEEGFTRGLLALVTVLIIACPCALGLATPTALMVGIGKGAGQGILVKDAASLEVARKVDTVVLDKTGTLTEGRPSVVDAAWAEGPETARRILFSLEKRSGHPLSQAVVESLGGERDVPVTGFESIPGQGVRGVAEGRTWYAGNDALLSRHGIVPDARLQRLAEGWMQEAKTVVWFADEERTRAVLALADALKPSSAGAVARLHALGITVWMLTGDNAGSARETARKAGITRFRAGVLPHEKAGFVRQLQSEGRTVAMAGDGINDSAALAQADLSVAMGRGSDIAMDTAMVTILSSDLRKIPEMIRLSQLTVRTIRQNLFWAFIYNLVAIPVAAGALYPLWGFLLDPMIGGAAMALSSVSVVANSLRLKRRRIGDECEHDEPVETEEKMKKEFIVDGMTCNHCRMHVEHALNALDGVKAVVTLDPPVAAVEYSGPEVGLGELQKAVTERAGEYTLRAR</sequence>
<feature type="transmembrane region" description="Helical" evidence="17">
    <location>
        <begin position="342"/>
        <end position="364"/>
    </location>
</feature>
<dbReference type="NCBIfam" id="TIGR01494">
    <property type="entry name" value="ATPase_P-type"/>
    <property type="match status" value="1"/>
</dbReference>
<comment type="subcellular location">
    <subcellularLocation>
        <location evidence="1">Cell membrane</location>
        <topology evidence="1">Multi-pass membrane protein</topology>
    </subcellularLocation>
</comment>
<keyword evidence="8 17" id="KW-0547">Nucleotide-binding</keyword>
<dbReference type="Gene3D" id="3.40.50.1000">
    <property type="entry name" value="HAD superfamily/HAD-like"/>
    <property type="match status" value="1"/>
</dbReference>
<keyword evidence="6 17" id="KW-0479">Metal-binding</keyword>
<dbReference type="Gene3D" id="3.40.1110.10">
    <property type="entry name" value="Calcium-transporting ATPase, cytoplasmic domain N"/>
    <property type="match status" value="1"/>
</dbReference>
<keyword evidence="12" id="KW-1278">Translocase</keyword>
<keyword evidence="15" id="KW-0406">Ion transport</keyword>
<dbReference type="Pfam" id="PF00403">
    <property type="entry name" value="HMA"/>
    <property type="match status" value="2"/>
</dbReference>
<dbReference type="InterPro" id="IPR017969">
    <property type="entry name" value="Heavy-metal-associated_CS"/>
</dbReference>
<dbReference type="SFLD" id="SFLDF00027">
    <property type="entry name" value="p-type_atpase"/>
    <property type="match status" value="1"/>
</dbReference>
<feature type="domain" description="HMA" evidence="18">
    <location>
        <begin position="7"/>
        <end position="73"/>
    </location>
</feature>
<dbReference type="InterPro" id="IPR018303">
    <property type="entry name" value="ATPase_P-typ_P_site"/>
</dbReference>
<dbReference type="PANTHER" id="PTHR43520">
    <property type="entry name" value="ATP7, ISOFORM B"/>
    <property type="match status" value="1"/>
</dbReference>
<keyword evidence="14" id="KW-0186">Copper</keyword>
<organism evidence="19 20">
    <name type="scientific">Alistipes shahii</name>
    <dbReference type="NCBI Taxonomy" id="328814"/>
    <lineage>
        <taxon>Bacteria</taxon>
        <taxon>Pseudomonadati</taxon>
        <taxon>Bacteroidota</taxon>
        <taxon>Bacteroidia</taxon>
        <taxon>Bacteroidales</taxon>
        <taxon>Rikenellaceae</taxon>
        <taxon>Alistipes</taxon>
    </lineage>
</organism>
<dbReference type="InterPro" id="IPR006122">
    <property type="entry name" value="HMA_Cu_ion-bd"/>
</dbReference>
<dbReference type="Pfam" id="PF00702">
    <property type="entry name" value="Hydrolase"/>
    <property type="match status" value="1"/>
</dbReference>